<dbReference type="PROSITE" id="PS50250">
    <property type="entry name" value="PCI"/>
    <property type="match status" value="1"/>
</dbReference>
<feature type="region of interest" description="Disordered" evidence="9">
    <location>
        <begin position="785"/>
        <end position="829"/>
    </location>
</feature>
<keyword evidence="6 8" id="KW-0648">Protein biosynthesis</keyword>
<dbReference type="Pfam" id="PF01399">
    <property type="entry name" value="PCI"/>
    <property type="match status" value="1"/>
</dbReference>
<dbReference type="GO" id="GO:0071541">
    <property type="term" value="C:eukaryotic translation initiation factor 3 complex, eIF3m"/>
    <property type="evidence" value="ECO:0007669"/>
    <property type="project" value="TreeGrafter"/>
</dbReference>
<dbReference type="GO" id="GO:0043614">
    <property type="term" value="C:multi-eIF complex"/>
    <property type="evidence" value="ECO:0007669"/>
    <property type="project" value="TreeGrafter"/>
</dbReference>
<evidence type="ECO:0000256" key="2">
    <source>
        <dbReference type="ARBA" id="ARBA00022490"/>
    </source>
</evidence>
<dbReference type="InterPro" id="IPR054711">
    <property type="entry name" value="eIF3a_PCI_TPR-like"/>
</dbReference>
<dbReference type="Gene3D" id="4.10.860.10">
    <property type="entry name" value="UVR domain"/>
    <property type="match status" value="1"/>
</dbReference>
<evidence type="ECO:0000256" key="4">
    <source>
        <dbReference type="ARBA" id="ARBA00022737"/>
    </source>
</evidence>
<dbReference type="Proteomes" id="UP000472277">
    <property type="component" value="Chromosome 5"/>
</dbReference>
<evidence type="ECO:0000256" key="3">
    <source>
        <dbReference type="ARBA" id="ARBA00022540"/>
    </source>
</evidence>
<comment type="function">
    <text evidence="8">RNA-binding component of the eukaryotic translation initiation factor 3 (eIF-3) complex, which is involved in protein synthesis of a specialized repertoire of mRNAs and, together with other initiation factors, stimulates binding of mRNA and methionyl-tRNAi to the 40S ribosome. The eIF-3 complex specifically targets and initiates translation of a subset of mRNAs involved in cell proliferation.</text>
</comment>
<organism evidence="11 12">
    <name type="scientific">Salmo trutta</name>
    <name type="common">Brown trout</name>
    <dbReference type="NCBI Taxonomy" id="8032"/>
    <lineage>
        <taxon>Eukaryota</taxon>
        <taxon>Metazoa</taxon>
        <taxon>Chordata</taxon>
        <taxon>Craniata</taxon>
        <taxon>Vertebrata</taxon>
        <taxon>Euteleostomi</taxon>
        <taxon>Actinopterygii</taxon>
        <taxon>Neopterygii</taxon>
        <taxon>Teleostei</taxon>
        <taxon>Protacanthopterygii</taxon>
        <taxon>Salmoniformes</taxon>
        <taxon>Salmonidae</taxon>
        <taxon>Salmoninae</taxon>
        <taxon>Salmo</taxon>
    </lineage>
</organism>
<dbReference type="FunFam" id="1.25.40.860:FF:000002">
    <property type="entry name" value="Eukaryotic translation initiation factor 3 subunit A"/>
    <property type="match status" value="1"/>
</dbReference>
<dbReference type="PANTHER" id="PTHR14005">
    <property type="entry name" value="EUKARYOTIC TRANSLATION INITIATION FACTOR 3, THETA SUBUNIT"/>
    <property type="match status" value="1"/>
</dbReference>
<comment type="subcellular location">
    <subcellularLocation>
        <location evidence="1 8">Cytoplasm</location>
    </subcellularLocation>
</comment>
<evidence type="ECO:0000256" key="7">
    <source>
        <dbReference type="ARBA" id="ARBA00057145"/>
    </source>
</evidence>
<reference evidence="11" key="1">
    <citation type="submission" date="2025-08" db="UniProtKB">
        <authorList>
            <consortium name="Ensembl"/>
        </authorList>
    </citation>
    <scope>IDENTIFICATION</scope>
</reference>
<feature type="compositionally biased region" description="Basic and acidic residues" evidence="9">
    <location>
        <begin position="1023"/>
        <end position="1053"/>
    </location>
</feature>
<evidence type="ECO:0000313" key="12">
    <source>
        <dbReference type="Proteomes" id="UP000472277"/>
    </source>
</evidence>
<keyword evidence="3 8" id="KW-0396">Initiation factor</keyword>
<gene>
    <name evidence="8 11" type="primary">EIF3A</name>
    <name evidence="8" type="synonym">EIF3S10</name>
    <name evidence="11" type="synonym">eif3s10</name>
</gene>
<feature type="coiled-coil region" evidence="8">
    <location>
        <begin position="563"/>
        <end position="632"/>
    </location>
</feature>
<dbReference type="GO" id="GO:0003729">
    <property type="term" value="F:mRNA binding"/>
    <property type="evidence" value="ECO:0007669"/>
    <property type="project" value="TreeGrafter"/>
</dbReference>
<keyword evidence="8" id="KW-0175">Coiled coil</keyword>
<dbReference type="GeneTree" id="ENSGT00730000111063"/>
<feature type="compositionally biased region" description="Basic and acidic residues" evidence="9">
    <location>
        <begin position="847"/>
        <end position="978"/>
    </location>
</feature>
<dbReference type="GO" id="GO:0071540">
    <property type="term" value="C:eukaryotic translation initiation factor 3 complex, eIF3e"/>
    <property type="evidence" value="ECO:0007669"/>
    <property type="project" value="TreeGrafter"/>
</dbReference>
<dbReference type="PANTHER" id="PTHR14005:SF0">
    <property type="entry name" value="EUKARYOTIC TRANSLATION INITIATION FACTOR 3 SUBUNIT A"/>
    <property type="match status" value="1"/>
</dbReference>
<feature type="domain" description="PCI" evidence="10">
    <location>
        <begin position="313"/>
        <end position="496"/>
    </location>
</feature>
<dbReference type="Gene3D" id="1.25.40.860">
    <property type="match status" value="2"/>
</dbReference>
<comment type="similarity">
    <text evidence="8">Belongs to the eIF-3 subunit A family.</text>
</comment>
<dbReference type="InterPro" id="IPR000717">
    <property type="entry name" value="PCI_dom"/>
</dbReference>
<dbReference type="HAMAP" id="MF_03000">
    <property type="entry name" value="eIF3a"/>
    <property type="match status" value="1"/>
</dbReference>
<dbReference type="GO" id="GO:0001732">
    <property type="term" value="P:formation of cytoplasmic translation initiation complex"/>
    <property type="evidence" value="ECO:0007669"/>
    <property type="project" value="UniProtKB-UniRule"/>
</dbReference>
<evidence type="ECO:0000256" key="5">
    <source>
        <dbReference type="ARBA" id="ARBA00022884"/>
    </source>
</evidence>
<comment type="subunit">
    <text evidence="8">Component of the eukaryotic translation initiation factor 3 (eIF-3) complex, which is composed of 13 subunits: EIF3A, EIF3B, EIF3C, EIF3D, EIF3E, EIF3F, EIF3G, EIF3H, EIF3I, EIF3J, EIF3K, EIF3L and EIF3M.</text>
</comment>
<keyword evidence="5 8" id="KW-0694">RNA-binding</keyword>
<keyword evidence="4" id="KW-0677">Repeat</keyword>
<comment type="caution">
    <text evidence="8">Lacks conserved residue(s) required for the propagation of feature annotation.</text>
</comment>
<dbReference type="GO" id="GO:0043226">
    <property type="term" value="C:organelle"/>
    <property type="evidence" value="ECO:0007669"/>
    <property type="project" value="UniProtKB-ARBA"/>
</dbReference>
<dbReference type="GO" id="GO:0033290">
    <property type="term" value="C:eukaryotic 48S preinitiation complex"/>
    <property type="evidence" value="ECO:0007669"/>
    <property type="project" value="UniProtKB-UniRule"/>
</dbReference>
<keyword evidence="2 8" id="KW-0963">Cytoplasm</keyword>
<accession>A0A673Y5H8</accession>
<dbReference type="GO" id="GO:0002188">
    <property type="term" value="P:translation reinitiation"/>
    <property type="evidence" value="ECO:0007669"/>
    <property type="project" value="TreeGrafter"/>
</dbReference>
<dbReference type="InterPro" id="IPR027512">
    <property type="entry name" value="EIF3A"/>
</dbReference>
<dbReference type="GO" id="GO:0003743">
    <property type="term" value="F:translation initiation factor activity"/>
    <property type="evidence" value="ECO:0007669"/>
    <property type="project" value="UniProtKB-UniRule"/>
</dbReference>
<feature type="region of interest" description="Disordered" evidence="9">
    <location>
        <begin position="1000"/>
        <end position="1059"/>
    </location>
</feature>
<dbReference type="FunFam" id="4.10.860.10:FF:000001">
    <property type="entry name" value="Eukaryotic translation initiation factor 3 subunit A"/>
    <property type="match status" value="1"/>
</dbReference>
<name>A0A673Y5H8_SALTR</name>
<keyword evidence="12" id="KW-1185">Reference proteome</keyword>
<feature type="region of interest" description="Disordered" evidence="9">
    <location>
        <begin position="847"/>
        <end position="980"/>
    </location>
</feature>
<dbReference type="GO" id="GO:0016282">
    <property type="term" value="C:eukaryotic 43S preinitiation complex"/>
    <property type="evidence" value="ECO:0007669"/>
    <property type="project" value="UniProtKB-UniRule"/>
</dbReference>
<reference evidence="11" key="2">
    <citation type="submission" date="2025-09" db="UniProtKB">
        <authorList>
            <consortium name="Ensembl"/>
        </authorList>
    </citation>
    <scope>IDENTIFICATION</scope>
</reference>
<sequence length="1079" mass="127543">ARFGLRKPPEALQLQFLEVGKKQPALDVLYDVIKSKKHRTWQKIHEPIMVKYLELCVDLRKSHLAKEGLYQYKNICQQVNIKSLEDVVRAYLKLAEEKTETAKGESQQMVLDIEDLDNIQTPESVLLSAVSGEDTQDRTDRLLLTPWVKFLWESYRQCLDLLRNNSKVERLYHDIAQQAFKFCLQYIRKAEFRKLCDNLRMHLGQIQRHHNQSTAINLNNPESQSMHLETRLVQLDSAIAMELWQEAFKAVEDIHGLFALSKKPPKPQLMANYYNKVSTVFWKSGNALFHACTLHRLYHLSREMRKNLTQEEMQRMSTRVLLATLSIPITPERTDIARLLDMDGIIVEKHRRLATLLGLQSPPTRQSLINDMVRFNLLQYIVPEVKELYNWLEMDFHPLKLSGRVAKVLNWVRDQSEKEADLQQYVPHLQSNTILRLLQQVAQIYQSIEFSRLASLVPFVDAFQLERSIVDAARHCDLQVRIDHTTRNLSFGSDLNYSTKEDSPVGPFLQNMPSAQIRNQLTAMSSSLAKAIQVIKPASMLQEREEQSHLAITAYLKNGRKEHQRILARRQTIEERKERLENLNIQREKEELEQREAELQKVRKAEEERLRQEAKEREKERIMQEHEQIKKKTVRERLEQIKKTELGAKAFKYFDIENLEDLDPDFIMSKQVEQLEKEKRELQDRLKNQEKKIDYFERAKRLEEIPLIKKAYEEQRVKDMELWELQEEERISNMKVDREKALEHKQRMSRMMQDKENFVGKITDARSFIYEEKLKQFQERLVEERTKRREERKIHRKEDRRNTFYRNKEEEAQRIHEEQLKKGTSELPLRSRDDLIYRMTVKLTDWRAEGREDVGEDRDREPPFRRGGDGPRRGGDDDRGPPRRGFGDDDRPLRRGMDEDRPPRRTFGDDDRGPRRGGDEDRGPRRGFDDGPRRGFDDGPRRGMDESRGPRRGADDDTWGPRRGGDDERGGPRDDKPWKPAVRPVLFTRCAGSWAVALVSASGGGWREREKAREESWGPPRESGGRKEDEEGEREEREDKQESERFPERRPPRSDTQYVDYKRHYCDMEAHMPYDQEWP</sequence>
<evidence type="ECO:0000256" key="6">
    <source>
        <dbReference type="ARBA" id="ARBA00022917"/>
    </source>
</evidence>
<feature type="compositionally biased region" description="Basic and acidic residues" evidence="9">
    <location>
        <begin position="1006"/>
        <end position="1016"/>
    </location>
</feature>
<evidence type="ECO:0000256" key="8">
    <source>
        <dbReference type="HAMAP-Rule" id="MF_03000"/>
    </source>
</evidence>
<evidence type="ECO:0000313" key="11">
    <source>
        <dbReference type="Ensembl" id="ENSSTUP00000029781.1"/>
    </source>
</evidence>
<feature type="coiled-coil region" evidence="8">
    <location>
        <begin position="672"/>
        <end position="699"/>
    </location>
</feature>
<dbReference type="SMART" id="SM00088">
    <property type="entry name" value="PINT"/>
    <property type="match status" value="1"/>
</dbReference>
<comment type="function">
    <text evidence="7">RNA-binding component of the eukaryotic translation initiation factor 3 (eIF-3) complex, which is required for several steps in the initiation of protein synthesis. The eIF-3 complex associates with the 40S ribosome and facilitates the recruitment of eIF-1, eIF-1A, eIF-2:GTP:methionyl-tRNAi and eIF-5 to form the 43S pre-initiation complex (43S PIC). The eIF-3 complex stimulates mRNA recruitment to the 43S PIC and scanning of the mRNA for AUG recognition. The eIF-3 complex is also required for disassembly and recycling of post-termination ribosomal complexes and subsequently prevents premature joining of the 40S and 60S ribosomal subunits prior to initiation. The eIF-3 complex specifically targets and initiates translation of a subset of mRNAs involved in cell proliferation, including cell cycling, differentiation and apoptosis, and uses different modes of RNA stem-loop binding to exert either translational activation or repression.</text>
</comment>
<evidence type="ECO:0000256" key="1">
    <source>
        <dbReference type="ARBA" id="ARBA00004496"/>
    </source>
</evidence>
<dbReference type="Ensembl" id="ENSSTUT00000031159.1">
    <property type="protein sequence ID" value="ENSSTUP00000029781.1"/>
    <property type="gene ID" value="ENSSTUG00000010537.1"/>
</dbReference>
<dbReference type="Pfam" id="PF22591">
    <property type="entry name" value="eIF3a_PCI_TPR-like"/>
    <property type="match status" value="1"/>
</dbReference>
<evidence type="ECO:0000256" key="9">
    <source>
        <dbReference type="SAM" id="MobiDB-lite"/>
    </source>
</evidence>
<dbReference type="FunFam" id="1.25.40.860:FF:000001">
    <property type="entry name" value="Eukaryotic translation initiation factor 3 subunit A"/>
    <property type="match status" value="1"/>
</dbReference>
<protein>
    <recommendedName>
        <fullName evidence="8">Eukaryotic translation initiation factor 3 subunit A</fullName>
        <shortName evidence="8">eIF3a</shortName>
    </recommendedName>
    <alternativeName>
        <fullName evidence="8">Eukaryotic translation initiation factor 3 subunit 10</fullName>
    </alternativeName>
    <alternativeName>
        <fullName evidence="8">eIF-3-theta</fullName>
    </alternativeName>
</protein>
<proteinExistence type="inferred from homology"/>
<evidence type="ECO:0000259" key="10">
    <source>
        <dbReference type="PROSITE" id="PS50250"/>
    </source>
</evidence>
<dbReference type="AlphaFoldDB" id="A0A673Y5H8"/>